<accession>A0A8J5X9U7</accession>
<evidence type="ECO:0000256" key="3">
    <source>
        <dbReference type="SAM" id="SignalP"/>
    </source>
</evidence>
<protein>
    <submittedName>
        <fullName evidence="4">Uncharacterized protein</fullName>
    </submittedName>
</protein>
<dbReference type="PANTHER" id="PTHR34793">
    <property type="entry name" value="PROTEIN THYLAKOID FORMATION 1, CHLOROPLASTIC"/>
    <property type="match status" value="1"/>
</dbReference>
<dbReference type="GO" id="GO:0010207">
    <property type="term" value="P:photosystem II assembly"/>
    <property type="evidence" value="ECO:0007669"/>
    <property type="project" value="InterPro"/>
</dbReference>
<feature type="chain" id="PRO_5035320809" evidence="3">
    <location>
        <begin position="21"/>
        <end position="392"/>
    </location>
</feature>
<name>A0A8J5X9U7_DIALT</name>
<keyword evidence="3" id="KW-0732">Signal</keyword>
<proteinExistence type="predicted"/>
<dbReference type="Pfam" id="PF11264">
    <property type="entry name" value="ThylakoidFormat"/>
    <property type="match status" value="1"/>
</dbReference>
<keyword evidence="5" id="KW-1185">Reference proteome</keyword>
<feature type="region of interest" description="Disordered" evidence="2">
    <location>
        <begin position="350"/>
        <end position="392"/>
    </location>
</feature>
<reference evidence="4" key="1">
    <citation type="submission" date="2021-05" db="EMBL/GenBank/DDBJ databases">
        <title>The genome of the haptophyte Pavlova lutheri (Diacronema luteri, Pavlovales) - a model for lipid biosynthesis in eukaryotic algae.</title>
        <authorList>
            <person name="Hulatt C.J."/>
            <person name="Posewitz M.C."/>
        </authorList>
    </citation>
    <scope>NUCLEOTIDE SEQUENCE</scope>
    <source>
        <strain evidence="4">NIVA-4/92</strain>
    </source>
</reference>
<evidence type="ECO:0000256" key="1">
    <source>
        <dbReference type="ARBA" id="ARBA00023054"/>
    </source>
</evidence>
<sequence>MATRAFWLLIGVSTVRGWHAANVPRPAAALPLGALRARPAAVSLPSASASSPSAPRTLSDCERAFLRLYPKPVYPPYSGIVDELFSSLVLTLADSRFQYSRLFALGMYTILSQALAKPPSIERGVENRPTNEELAAAVCAALGLDWTTIERDGRAMLDWASGLSEAELFAIARGTGAAATAEVGAAAADSAPASAVQAEAEPRTAGGGGAGPFGAMRSLFARGTPGTADGAGAGGRASSGVGSAAREGAEELRALALNKYAFYHLSIGIALHALVMHCTVQSKPRRVALAELSTALGLKEAKVLREHDWWLGALERVHDSEERRLDDEVRTLQQVATKLQVEAAEARRLADEADGIASPPPPAEVAMAADPVEGGARADAGAAPEQPTPPAE</sequence>
<dbReference type="AlphaFoldDB" id="A0A8J5X9U7"/>
<keyword evidence="1" id="KW-0175">Coiled coil</keyword>
<organism evidence="4 5">
    <name type="scientific">Diacronema lutheri</name>
    <name type="common">Unicellular marine alga</name>
    <name type="synonym">Monochrysis lutheri</name>
    <dbReference type="NCBI Taxonomy" id="2081491"/>
    <lineage>
        <taxon>Eukaryota</taxon>
        <taxon>Haptista</taxon>
        <taxon>Haptophyta</taxon>
        <taxon>Pavlovophyceae</taxon>
        <taxon>Pavlovales</taxon>
        <taxon>Pavlovaceae</taxon>
        <taxon>Diacronema</taxon>
    </lineage>
</organism>
<feature type="signal peptide" evidence="3">
    <location>
        <begin position="1"/>
        <end position="20"/>
    </location>
</feature>
<comment type="caution">
    <text evidence="4">The sequence shown here is derived from an EMBL/GenBank/DDBJ whole genome shotgun (WGS) entry which is preliminary data.</text>
</comment>
<dbReference type="EMBL" id="JAGTXO010000013">
    <property type="protein sequence ID" value="KAG8464486.1"/>
    <property type="molecule type" value="Genomic_DNA"/>
</dbReference>
<dbReference type="OrthoDB" id="10524869at2759"/>
<dbReference type="InterPro" id="IPR017499">
    <property type="entry name" value="Thf1"/>
</dbReference>
<evidence type="ECO:0000313" key="5">
    <source>
        <dbReference type="Proteomes" id="UP000751190"/>
    </source>
</evidence>
<dbReference type="PANTHER" id="PTHR34793:SF1">
    <property type="entry name" value="PROTEIN THYLAKOID FORMATION 1, CHLOROPLASTIC"/>
    <property type="match status" value="1"/>
</dbReference>
<gene>
    <name evidence="4" type="ORF">KFE25_003549</name>
</gene>
<dbReference type="Proteomes" id="UP000751190">
    <property type="component" value="Unassembled WGS sequence"/>
</dbReference>
<evidence type="ECO:0000256" key="2">
    <source>
        <dbReference type="SAM" id="MobiDB-lite"/>
    </source>
</evidence>
<evidence type="ECO:0000313" key="4">
    <source>
        <dbReference type="EMBL" id="KAG8464486.1"/>
    </source>
</evidence>